<feature type="compositionally biased region" description="Acidic residues" evidence="1">
    <location>
        <begin position="27"/>
        <end position="49"/>
    </location>
</feature>
<evidence type="ECO:0000313" key="4">
    <source>
        <dbReference type="EMBL" id="MBO1750242.1"/>
    </source>
</evidence>
<organism evidence="4 5">
    <name type="scientific">Actinotalea soli</name>
    <dbReference type="NCBI Taxonomy" id="2819234"/>
    <lineage>
        <taxon>Bacteria</taxon>
        <taxon>Bacillati</taxon>
        <taxon>Actinomycetota</taxon>
        <taxon>Actinomycetes</taxon>
        <taxon>Micrococcales</taxon>
        <taxon>Cellulomonadaceae</taxon>
        <taxon>Actinotalea</taxon>
    </lineage>
</organism>
<proteinExistence type="predicted"/>
<feature type="signal peptide" evidence="2">
    <location>
        <begin position="1"/>
        <end position="22"/>
    </location>
</feature>
<protein>
    <submittedName>
        <fullName evidence="4">PASTA domain-containing protein</fullName>
    </submittedName>
</protein>
<dbReference type="PROSITE" id="PS51257">
    <property type="entry name" value="PROKAR_LIPOPROTEIN"/>
    <property type="match status" value="1"/>
</dbReference>
<evidence type="ECO:0000256" key="1">
    <source>
        <dbReference type="SAM" id="MobiDB-lite"/>
    </source>
</evidence>
<dbReference type="InterPro" id="IPR005543">
    <property type="entry name" value="PASTA_dom"/>
</dbReference>
<dbReference type="AlphaFoldDB" id="A0A939LRY2"/>
<dbReference type="Gene3D" id="3.30.10.20">
    <property type="match status" value="1"/>
</dbReference>
<feature type="chain" id="PRO_5038930246" evidence="2">
    <location>
        <begin position="23"/>
        <end position="120"/>
    </location>
</feature>
<dbReference type="Pfam" id="PF03793">
    <property type="entry name" value="PASTA"/>
    <property type="match status" value="1"/>
</dbReference>
<gene>
    <name evidence="4" type="ORF">J4G33_00325</name>
</gene>
<dbReference type="Proteomes" id="UP000664209">
    <property type="component" value="Unassembled WGS sequence"/>
</dbReference>
<dbReference type="CDD" id="cd06577">
    <property type="entry name" value="PASTA_pknB"/>
    <property type="match status" value="1"/>
</dbReference>
<comment type="caution">
    <text evidence="4">The sequence shown here is derived from an EMBL/GenBank/DDBJ whole genome shotgun (WGS) entry which is preliminary data.</text>
</comment>
<sequence length="120" mass="12437">MKKASVRVGAAALAASVVLLTAACSSDETENEATEPAQEQEQEQQEDVAEGPTEVPDVTVLILETAQSNLAALGLEIEVVDADGAAVAAEDPTQYIVTDQDPAEGTVEAGDVVTLTVRER</sequence>
<feature type="domain" description="PASTA" evidence="3">
    <location>
        <begin position="51"/>
        <end position="119"/>
    </location>
</feature>
<dbReference type="RefSeq" id="WP_208053916.1">
    <property type="nucleotide sequence ID" value="NZ_JAGEMK010000001.1"/>
</dbReference>
<accession>A0A939LRY2</accession>
<evidence type="ECO:0000259" key="3">
    <source>
        <dbReference type="PROSITE" id="PS51178"/>
    </source>
</evidence>
<keyword evidence="2" id="KW-0732">Signal</keyword>
<reference evidence="4" key="1">
    <citation type="submission" date="2021-03" db="EMBL/GenBank/DDBJ databases">
        <title>Actinotalea soli sp. nov., isolated from soil.</title>
        <authorList>
            <person name="Ping W."/>
            <person name="Zhang J."/>
        </authorList>
    </citation>
    <scope>NUCLEOTIDE SEQUENCE</scope>
    <source>
        <strain evidence="4">BY-33</strain>
    </source>
</reference>
<name>A0A939LRY2_9CELL</name>
<evidence type="ECO:0000256" key="2">
    <source>
        <dbReference type="SAM" id="SignalP"/>
    </source>
</evidence>
<evidence type="ECO:0000313" key="5">
    <source>
        <dbReference type="Proteomes" id="UP000664209"/>
    </source>
</evidence>
<dbReference type="EMBL" id="JAGEMK010000001">
    <property type="protein sequence ID" value="MBO1750242.1"/>
    <property type="molecule type" value="Genomic_DNA"/>
</dbReference>
<keyword evidence="5" id="KW-1185">Reference proteome</keyword>
<feature type="region of interest" description="Disordered" evidence="1">
    <location>
        <begin position="25"/>
        <end position="54"/>
    </location>
</feature>
<dbReference type="PROSITE" id="PS51178">
    <property type="entry name" value="PASTA"/>
    <property type="match status" value="1"/>
</dbReference>